<feature type="region of interest" description="Disordered" evidence="1">
    <location>
        <begin position="118"/>
        <end position="140"/>
    </location>
</feature>
<feature type="chain" id="PRO_5042837718" description="DUF5666 domain-containing protein" evidence="2">
    <location>
        <begin position="26"/>
        <end position="140"/>
    </location>
</feature>
<evidence type="ECO:0000313" key="4">
    <source>
        <dbReference type="EMBL" id="SDW71366.1"/>
    </source>
</evidence>
<feature type="compositionally biased region" description="Polar residues" evidence="1">
    <location>
        <begin position="119"/>
        <end position="140"/>
    </location>
</feature>
<keyword evidence="2" id="KW-0732">Signal</keyword>
<reference evidence="3" key="3">
    <citation type="submission" date="2023-06" db="EMBL/GenBank/DDBJ databases">
        <authorList>
            <person name="Sun Q."/>
            <person name="Zhou Y."/>
        </authorList>
    </citation>
    <scope>NUCLEOTIDE SEQUENCE</scope>
    <source>
        <strain evidence="3">CGMCC 1.10859</strain>
    </source>
</reference>
<evidence type="ECO:0000313" key="6">
    <source>
        <dbReference type="Proteomes" id="UP000634647"/>
    </source>
</evidence>
<evidence type="ECO:0000256" key="1">
    <source>
        <dbReference type="SAM" id="MobiDB-lite"/>
    </source>
</evidence>
<protein>
    <recommendedName>
        <fullName evidence="7">DUF5666 domain-containing protein</fullName>
    </recommendedName>
</protein>
<dbReference type="RefSeq" id="WP_035843942.1">
    <property type="nucleotide sequence ID" value="NZ_BNAB01000005.1"/>
</dbReference>
<feature type="signal peptide" evidence="2">
    <location>
        <begin position="1"/>
        <end position="25"/>
    </location>
</feature>
<reference evidence="3" key="1">
    <citation type="journal article" date="2014" name="Int. J. Syst. Evol. Microbiol.">
        <title>Complete genome sequence of Corynebacterium casei LMG S-19264T (=DSM 44701T), isolated from a smear-ripened cheese.</title>
        <authorList>
            <consortium name="US DOE Joint Genome Institute (JGI-PGF)"/>
            <person name="Walter F."/>
            <person name="Albersmeier A."/>
            <person name="Kalinowski J."/>
            <person name="Ruckert C."/>
        </authorList>
    </citation>
    <scope>NUCLEOTIDE SEQUENCE</scope>
    <source>
        <strain evidence="3">CGMCC 1.10859</strain>
    </source>
</reference>
<evidence type="ECO:0000313" key="3">
    <source>
        <dbReference type="EMBL" id="GHE00801.1"/>
    </source>
</evidence>
<comment type="caution">
    <text evidence="3">The sequence shown here is derived from an EMBL/GenBank/DDBJ whole genome shotgun (WGS) entry which is preliminary data.</text>
</comment>
<name>A0AAN4UQG4_9RHOB</name>
<gene>
    <name evidence="3" type="ORF">GCM10008024_13710</name>
    <name evidence="4" type="ORF">SAMN05444006_10661</name>
</gene>
<dbReference type="EMBL" id="BNAB01000005">
    <property type="protein sequence ID" value="GHE00801.1"/>
    <property type="molecule type" value="Genomic_DNA"/>
</dbReference>
<keyword evidence="5" id="KW-1185">Reference proteome</keyword>
<evidence type="ECO:0008006" key="7">
    <source>
        <dbReference type="Google" id="ProtNLM"/>
    </source>
</evidence>
<dbReference type="AlphaFoldDB" id="A0AAN4UQG4"/>
<organism evidence="3 6">
    <name type="scientific">Allgaiera indica</name>
    <dbReference type="NCBI Taxonomy" id="765699"/>
    <lineage>
        <taxon>Bacteria</taxon>
        <taxon>Pseudomonadati</taxon>
        <taxon>Pseudomonadota</taxon>
        <taxon>Alphaproteobacteria</taxon>
        <taxon>Rhodobacterales</taxon>
        <taxon>Paracoccaceae</taxon>
        <taxon>Allgaiera</taxon>
    </lineage>
</organism>
<sequence length="140" mass="14363">MFARLMKTAAIATVALGTAAPMVMASGFQTGKITAVNTARHTISVNGSTFHINSEVANGAKLIVGEQVLYKVQKENGTPTVVALKFGTGVNHMGTRSDAGMSSSAGVDKPVTGIHKVQRTGTQGASVSVNSQALGTQPKH</sequence>
<dbReference type="EMBL" id="FNOB01000006">
    <property type="protein sequence ID" value="SDW71366.1"/>
    <property type="molecule type" value="Genomic_DNA"/>
</dbReference>
<proteinExistence type="predicted"/>
<evidence type="ECO:0000313" key="5">
    <source>
        <dbReference type="Proteomes" id="UP000199541"/>
    </source>
</evidence>
<dbReference type="Proteomes" id="UP000634647">
    <property type="component" value="Unassembled WGS sequence"/>
</dbReference>
<dbReference type="Proteomes" id="UP000199541">
    <property type="component" value="Unassembled WGS sequence"/>
</dbReference>
<reference evidence="4 5" key="2">
    <citation type="submission" date="2016-10" db="EMBL/GenBank/DDBJ databases">
        <authorList>
            <person name="Varghese N."/>
            <person name="Submissions S."/>
        </authorList>
    </citation>
    <scope>NUCLEOTIDE SEQUENCE [LARGE SCALE GENOMIC DNA]</scope>
    <source>
        <strain evidence="4 5">DSM 24802</strain>
    </source>
</reference>
<accession>A0AAN4UQG4</accession>
<evidence type="ECO:0000256" key="2">
    <source>
        <dbReference type="SAM" id="SignalP"/>
    </source>
</evidence>